<organism evidence="1 2">
    <name type="scientific">Candidatus Collierbacteria bacterium GW2011_GWA2_44_99</name>
    <dbReference type="NCBI Taxonomy" id="1618380"/>
    <lineage>
        <taxon>Bacteria</taxon>
        <taxon>Candidatus Collieribacteriota</taxon>
    </lineage>
</organism>
<evidence type="ECO:0000313" key="1">
    <source>
        <dbReference type="EMBL" id="KKT84784.1"/>
    </source>
</evidence>
<gene>
    <name evidence="1" type="ORF">UW84_C0049G0007</name>
</gene>
<evidence type="ECO:0000313" key="2">
    <source>
        <dbReference type="Proteomes" id="UP000034797"/>
    </source>
</evidence>
<reference evidence="1 2" key="1">
    <citation type="journal article" date="2015" name="Nature">
        <title>rRNA introns, odd ribosomes, and small enigmatic genomes across a large radiation of phyla.</title>
        <authorList>
            <person name="Brown C.T."/>
            <person name="Hug L.A."/>
            <person name="Thomas B.C."/>
            <person name="Sharon I."/>
            <person name="Castelle C.J."/>
            <person name="Singh A."/>
            <person name="Wilkins M.J."/>
            <person name="Williams K.H."/>
            <person name="Banfield J.F."/>
        </authorList>
    </citation>
    <scope>NUCLEOTIDE SEQUENCE [LARGE SCALE GENOMIC DNA]</scope>
</reference>
<protein>
    <recommendedName>
        <fullName evidence="3">Transcriptional regulator, AbiEi antitoxin, Type IV TA system</fullName>
    </recommendedName>
</protein>
<dbReference type="AlphaFoldDB" id="A0A0G1NKR0"/>
<sequence>MKYLDLKENLRDFVSFSVSDILKIDAKFYAQRLSEWQRKGYIKKITKGYYTFSDTKINESVLSIIANRLYSPSYISLEMALSFYGIIPESVYTITSITSRRTRNIKTEIGQFSYTSVRPDLFFGYRLEPHKQHNFMIAEPEKAILDFFYNNPGIDNQNSFYELRINKDSFSEKVDVKKLNGYLKLYKNQALEQRIKKFIEFITHA</sequence>
<comment type="caution">
    <text evidence="1">The sequence shown here is derived from an EMBL/GenBank/DDBJ whole genome shotgun (WGS) entry which is preliminary data.</text>
</comment>
<name>A0A0G1NKR0_9BACT</name>
<dbReference type="EMBL" id="LCJW01000049">
    <property type="protein sequence ID" value="KKT84784.1"/>
    <property type="molecule type" value="Genomic_DNA"/>
</dbReference>
<evidence type="ECO:0008006" key="3">
    <source>
        <dbReference type="Google" id="ProtNLM"/>
    </source>
</evidence>
<accession>A0A0G1NKR0</accession>
<dbReference type="Proteomes" id="UP000034797">
    <property type="component" value="Unassembled WGS sequence"/>
</dbReference>
<proteinExistence type="predicted"/>